<dbReference type="Proteomes" id="UP001319080">
    <property type="component" value="Unassembled WGS sequence"/>
</dbReference>
<protein>
    <submittedName>
        <fullName evidence="2">Glycosyltransferase family 4 protein</fullName>
    </submittedName>
</protein>
<dbReference type="CDD" id="cd03794">
    <property type="entry name" value="GT4_WbuB-like"/>
    <property type="match status" value="1"/>
</dbReference>
<evidence type="ECO:0000259" key="1">
    <source>
        <dbReference type="Pfam" id="PF13579"/>
    </source>
</evidence>
<proteinExistence type="predicted"/>
<reference evidence="2 3" key="1">
    <citation type="submission" date="2021-05" db="EMBL/GenBank/DDBJ databases">
        <title>A Polyphasic approach of four new species of the genus Ohtaekwangia: Ohtaekwangia histidinii sp. nov., Ohtaekwangia cretensis sp. nov., Ohtaekwangia indiensis sp. nov., Ohtaekwangia reichenbachii sp. nov. from diverse environment.</title>
        <authorList>
            <person name="Octaviana S."/>
        </authorList>
    </citation>
    <scope>NUCLEOTIDE SEQUENCE [LARGE SCALE GENOMIC DNA]</scope>
    <source>
        <strain evidence="2 3">PWU5</strain>
    </source>
</reference>
<accession>A0AAP2DXV6</accession>
<evidence type="ECO:0000313" key="3">
    <source>
        <dbReference type="Proteomes" id="UP001319080"/>
    </source>
</evidence>
<dbReference type="PANTHER" id="PTHR45947">
    <property type="entry name" value="SULFOQUINOVOSYL TRANSFERASE SQD2"/>
    <property type="match status" value="1"/>
</dbReference>
<comment type="caution">
    <text evidence="2">The sequence shown here is derived from an EMBL/GenBank/DDBJ whole genome shotgun (WGS) entry which is preliminary data.</text>
</comment>
<dbReference type="PANTHER" id="PTHR45947:SF3">
    <property type="entry name" value="SULFOQUINOVOSYL TRANSFERASE SQD2"/>
    <property type="match status" value="1"/>
</dbReference>
<organism evidence="2 3">
    <name type="scientific">Dawidia cretensis</name>
    <dbReference type="NCBI Taxonomy" id="2782350"/>
    <lineage>
        <taxon>Bacteria</taxon>
        <taxon>Pseudomonadati</taxon>
        <taxon>Bacteroidota</taxon>
        <taxon>Cytophagia</taxon>
        <taxon>Cytophagales</taxon>
        <taxon>Chryseotaleaceae</taxon>
        <taxon>Dawidia</taxon>
    </lineage>
</organism>
<dbReference type="SUPFAM" id="SSF53756">
    <property type="entry name" value="UDP-Glycosyltransferase/glycogen phosphorylase"/>
    <property type="match status" value="1"/>
</dbReference>
<name>A0AAP2DXV6_9BACT</name>
<evidence type="ECO:0000313" key="2">
    <source>
        <dbReference type="EMBL" id="MBT1709330.1"/>
    </source>
</evidence>
<dbReference type="InterPro" id="IPR028098">
    <property type="entry name" value="Glyco_trans_4-like_N"/>
</dbReference>
<gene>
    <name evidence="2" type="ORF">KK062_13895</name>
</gene>
<feature type="domain" description="Glycosyltransferase subfamily 4-like N-terminal" evidence="1">
    <location>
        <begin position="110"/>
        <end position="234"/>
    </location>
</feature>
<dbReference type="RefSeq" id="WP_254084906.1">
    <property type="nucleotide sequence ID" value="NZ_JAHESE010000012.1"/>
</dbReference>
<dbReference type="EMBL" id="JAHESE010000012">
    <property type="protein sequence ID" value="MBT1709330.1"/>
    <property type="molecule type" value="Genomic_DNA"/>
</dbReference>
<dbReference type="Gene3D" id="3.40.50.2000">
    <property type="entry name" value="Glycogen Phosphorylase B"/>
    <property type="match status" value="2"/>
</dbReference>
<dbReference type="GO" id="GO:0016757">
    <property type="term" value="F:glycosyltransferase activity"/>
    <property type="evidence" value="ECO:0007669"/>
    <property type="project" value="UniProtKB-ARBA"/>
</dbReference>
<dbReference type="InterPro" id="IPR050194">
    <property type="entry name" value="Glycosyltransferase_grp1"/>
</dbReference>
<sequence>MTEKKVLIITYYWPPSGGSGVQRWLKLVKYLPQFGCKPYVFTPENPAFAIRDESLLKDVPPEAEVIKLPIWEPYDAFFKMSGWFGRKKSARPTDLVATAGPRSLFQKLSTWVRGNMLIPDPRIFWVRPAARHLHKYLKEHNIPTIITTGPPHSMHLIGRRLKRKNPNLTWIADFRDPWSEWGLLDSLMSGSFARNQHRRLERCVLKEADKVITVTPFYVRQFEHLGQRRVQLLTNGFDTDDFREVQVRPTENFVIRHVGIINEKNNPRPFMLAVKALMEEDAAFRERVRIEFTGEVHPQFRAFVTADPVLSSISLFMGNVPHKELMSLYGQSSLLLVVLTGYKDAEGYLPGKLFEYLATGLPVLGVGPEHGDAAVMLNATGAGAMIDDKNPAAIKAFILNVFKHWQQGELKAATGNGHLLYSRKELARSVAAMLEPGSENHK</sequence>
<dbReference type="Pfam" id="PF13579">
    <property type="entry name" value="Glyco_trans_4_4"/>
    <property type="match status" value="1"/>
</dbReference>
<keyword evidence="3" id="KW-1185">Reference proteome</keyword>
<dbReference type="AlphaFoldDB" id="A0AAP2DXV6"/>